<evidence type="ECO:0000313" key="10">
    <source>
        <dbReference type="EMBL" id="MDR7274234.1"/>
    </source>
</evidence>
<feature type="signal peptide" evidence="8">
    <location>
        <begin position="1"/>
        <end position="32"/>
    </location>
</feature>
<keyword evidence="11" id="KW-1185">Reference proteome</keyword>
<comment type="similarity">
    <text evidence="1 5">Belongs to the peptidase S8 family.</text>
</comment>
<gene>
    <name evidence="10" type="ORF">J2S41_001012</name>
</gene>
<feature type="domain" description="Peptidase S8/S53" evidence="9">
    <location>
        <begin position="201"/>
        <end position="442"/>
    </location>
</feature>
<sequence length="514" mass="51261">MPRTDRALYRLLIGLLLACGAAQLTAVAGASAAPAAEQYVKYYTVAGSYRDEPENLTEIAVRFLGDGSRSTEIFTLNSGRRQPGGGTLTDPKALREGWSLVLPWDAYGDGVRYGLLPGTASPSPTPSASPPPTRQQTTPARPEPPVQQPAPPAAAPPTPATPEAPPAPPSQDCGVTGPAAAESTWAQQRLAPEGAWETTRGNGVIVAVVDSGVDASLPQLSGRVIAGADITAGDGNGDSDCLGSGTGMAAIIAGASDQPDTPSGLAPDATILPIRVVGDGGPADPAEEATAIEVAVSAGAGVIAVGTHVDPGDPLVSAAISNALTHDVLVVVPATATPLPEPAKGADGALITVGAVDADGALAGEEGASADVVAPGIGVATLGVNGSGTITTSGPQYAVAFVAGQAALVRAAHPGLNAAQVKHRIEVTADRMETDDDGYGWGLINPVAAVSAVVEGEVVTPPAASDPGIGLGAVIAMVIVVLIMLAAVALLVLRARRWAQGPVSEPYEAEVPVR</sequence>
<dbReference type="PROSITE" id="PS51892">
    <property type="entry name" value="SUBTILASE"/>
    <property type="match status" value="1"/>
</dbReference>
<evidence type="ECO:0000256" key="2">
    <source>
        <dbReference type="ARBA" id="ARBA00022670"/>
    </source>
</evidence>
<evidence type="ECO:0000256" key="6">
    <source>
        <dbReference type="SAM" id="MobiDB-lite"/>
    </source>
</evidence>
<comment type="caution">
    <text evidence="5">Lacks conserved residue(s) required for the propagation of feature annotation.</text>
</comment>
<feature type="compositionally biased region" description="Pro residues" evidence="6">
    <location>
        <begin position="141"/>
        <end position="169"/>
    </location>
</feature>
<keyword evidence="7" id="KW-0472">Membrane</keyword>
<keyword evidence="3" id="KW-0378">Hydrolase</keyword>
<dbReference type="PANTHER" id="PTHR43806">
    <property type="entry name" value="PEPTIDASE S8"/>
    <property type="match status" value="1"/>
</dbReference>
<keyword evidence="4" id="KW-0720">Serine protease</keyword>
<dbReference type="PANTHER" id="PTHR43806:SF11">
    <property type="entry name" value="CEREVISIN-RELATED"/>
    <property type="match status" value="1"/>
</dbReference>
<evidence type="ECO:0000256" key="4">
    <source>
        <dbReference type="ARBA" id="ARBA00022825"/>
    </source>
</evidence>
<dbReference type="PRINTS" id="PR00723">
    <property type="entry name" value="SUBTILISIN"/>
</dbReference>
<proteinExistence type="inferred from homology"/>
<dbReference type="GO" id="GO:0006508">
    <property type="term" value="P:proteolysis"/>
    <property type="evidence" value="ECO:0007669"/>
    <property type="project" value="UniProtKB-KW"/>
</dbReference>
<feature type="chain" id="PRO_5041956774" description="Peptidase S8/S53 domain-containing protein" evidence="8">
    <location>
        <begin position="33"/>
        <end position="514"/>
    </location>
</feature>
<dbReference type="GO" id="GO:0004252">
    <property type="term" value="F:serine-type endopeptidase activity"/>
    <property type="evidence" value="ECO:0007669"/>
    <property type="project" value="InterPro"/>
</dbReference>
<evidence type="ECO:0000256" key="7">
    <source>
        <dbReference type="SAM" id="Phobius"/>
    </source>
</evidence>
<name>A0AAE3YIC4_9ACTN</name>
<organism evidence="10 11">
    <name type="scientific">Catenuloplanes atrovinosus</name>
    <dbReference type="NCBI Taxonomy" id="137266"/>
    <lineage>
        <taxon>Bacteria</taxon>
        <taxon>Bacillati</taxon>
        <taxon>Actinomycetota</taxon>
        <taxon>Actinomycetes</taxon>
        <taxon>Micromonosporales</taxon>
        <taxon>Micromonosporaceae</taxon>
        <taxon>Catenuloplanes</taxon>
    </lineage>
</organism>
<dbReference type="RefSeq" id="WP_310363654.1">
    <property type="nucleotide sequence ID" value="NZ_JAVDYB010000001.1"/>
</dbReference>
<keyword evidence="7" id="KW-0812">Transmembrane</keyword>
<evidence type="ECO:0000256" key="8">
    <source>
        <dbReference type="SAM" id="SignalP"/>
    </source>
</evidence>
<evidence type="ECO:0000256" key="3">
    <source>
        <dbReference type="ARBA" id="ARBA00022801"/>
    </source>
</evidence>
<feature type="compositionally biased region" description="Pro residues" evidence="6">
    <location>
        <begin position="123"/>
        <end position="133"/>
    </location>
</feature>
<dbReference type="InterPro" id="IPR050131">
    <property type="entry name" value="Peptidase_S8_subtilisin-like"/>
</dbReference>
<dbReference type="InterPro" id="IPR036852">
    <property type="entry name" value="Peptidase_S8/S53_dom_sf"/>
</dbReference>
<keyword evidence="7" id="KW-1133">Transmembrane helix</keyword>
<keyword evidence="8" id="KW-0732">Signal</keyword>
<evidence type="ECO:0000259" key="9">
    <source>
        <dbReference type="Pfam" id="PF00082"/>
    </source>
</evidence>
<protein>
    <recommendedName>
        <fullName evidence="9">Peptidase S8/S53 domain-containing protein</fullName>
    </recommendedName>
</protein>
<evidence type="ECO:0000256" key="5">
    <source>
        <dbReference type="PROSITE-ProRule" id="PRU01240"/>
    </source>
</evidence>
<keyword evidence="2" id="KW-0645">Protease</keyword>
<feature type="transmembrane region" description="Helical" evidence="7">
    <location>
        <begin position="469"/>
        <end position="493"/>
    </location>
</feature>
<feature type="region of interest" description="Disordered" evidence="6">
    <location>
        <begin position="115"/>
        <end position="188"/>
    </location>
</feature>
<dbReference type="SUPFAM" id="SSF52743">
    <property type="entry name" value="Subtilisin-like"/>
    <property type="match status" value="1"/>
</dbReference>
<dbReference type="EMBL" id="JAVDYB010000001">
    <property type="protein sequence ID" value="MDR7274234.1"/>
    <property type="molecule type" value="Genomic_DNA"/>
</dbReference>
<dbReference type="InterPro" id="IPR015500">
    <property type="entry name" value="Peptidase_S8_subtilisin-rel"/>
</dbReference>
<comment type="caution">
    <text evidence="10">The sequence shown here is derived from an EMBL/GenBank/DDBJ whole genome shotgun (WGS) entry which is preliminary data.</text>
</comment>
<dbReference type="Proteomes" id="UP001183643">
    <property type="component" value="Unassembled WGS sequence"/>
</dbReference>
<dbReference type="AlphaFoldDB" id="A0AAE3YIC4"/>
<accession>A0AAE3YIC4</accession>
<evidence type="ECO:0000256" key="1">
    <source>
        <dbReference type="ARBA" id="ARBA00011073"/>
    </source>
</evidence>
<dbReference type="InterPro" id="IPR000209">
    <property type="entry name" value="Peptidase_S8/S53_dom"/>
</dbReference>
<dbReference type="Gene3D" id="3.40.50.200">
    <property type="entry name" value="Peptidase S8/S53 domain"/>
    <property type="match status" value="1"/>
</dbReference>
<evidence type="ECO:0000313" key="11">
    <source>
        <dbReference type="Proteomes" id="UP001183643"/>
    </source>
</evidence>
<reference evidence="10" key="1">
    <citation type="submission" date="2023-07" db="EMBL/GenBank/DDBJ databases">
        <title>Sequencing the genomes of 1000 actinobacteria strains.</title>
        <authorList>
            <person name="Klenk H.-P."/>
        </authorList>
    </citation>
    <scope>NUCLEOTIDE SEQUENCE</scope>
    <source>
        <strain evidence="10">DSM 44707</strain>
    </source>
</reference>
<dbReference type="Pfam" id="PF00082">
    <property type="entry name" value="Peptidase_S8"/>
    <property type="match status" value="1"/>
</dbReference>